<evidence type="ECO:0000313" key="10">
    <source>
        <dbReference type="EMBL" id="PIU42208.1"/>
    </source>
</evidence>
<feature type="domain" description="Polysaccharide chain length determinant N-terminal" evidence="8">
    <location>
        <begin position="7"/>
        <end position="83"/>
    </location>
</feature>
<dbReference type="InterPro" id="IPR050445">
    <property type="entry name" value="Bact_polysacc_biosynth/exp"/>
</dbReference>
<dbReference type="Proteomes" id="UP000230052">
    <property type="component" value="Unassembled WGS sequence"/>
</dbReference>
<keyword evidence="6" id="KW-0175">Coiled coil</keyword>
<keyword evidence="2" id="KW-1003">Cell membrane</keyword>
<evidence type="ECO:0000256" key="7">
    <source>
        <dbReference type="SAM" id="Phobius"/>
    </source>
</evidence>
<feature type="coiled-coil region" evidence="6">
    <location>
        <begin position="165"/>
        <end position="370"/>
    </location>
</feature>
<organism evidence="10 11">
    <name type="scientific">Candidatus Aquitaenariimonas noxiae</name>
    <dbReference type="NCBI Taxonomy" id="1974741"/>
    <lineage>
        <taxon>Bacteria</taxon>
        <taxon>Pseudomonadati</taxon>
        <taxon>Candidatus Omnitrophota</taxon>
        <taxon>Candidatus Aquitaenariimonas</taxon>
    </lineage>
</organism>
<dbReference type="InterPro" id="IPR003856">
    <property type="entry name" value="LPS_length_determ_N"/>
</dbReference>
<dbReference type="InterPro" id="IPR032807">
    <property type="entry name" value="GNVR"/>
</dbReference>
<evidence type="ECO:0000256" key="2">
    <source>
        <dbReference type="ARBA" id="ARBA00022475"/>
    </source>
</evidence>
<evidence type="ECO:0000256" key="4">
    <source>
        <dbReference type="ARBA" id="ARBA00022989"/>
    </source>
</evidence>
<keyword evidence="3 7" id="KW-0812">Transmembrane</keyword>
<evidence type="ECO:0000256" key="1">
    <source>
        <dbReference type="ARBA" id="ARBA00004651"/>
    </source>
</evidence>
<evidence type="ECO:0008006" key="12">
    <source>
        <dbReference type="Google" id="ProtNLM"/>
    </source>
</evidence>
<dbReference type="Pfam" id="PF13807">
    <property type="entry name" value="GNVR"/>
    <property type="match status" value="1"/>
</dbReference>
<evidence type="ECO:0000256" key="6">
    <source>
        <dbReference type="SAM" id="Coils"/>
    </source>
</evidence>
<dbReference type="GO" id="GO:0004713">
    <property type="term" value="F:protein tyrosine kinase activity"/>
    <property type="evidence" value="ECO:0007669"/>
    <property type="project" value="TreeGrafter"/>
</dbReference>
<name>A0A2J0KUP3_9BACT</name>
<gene>
    <name evidence="10" type="ORF">COS99_01515</name>
</gene>
<dbReference type="EMBL" id="PEWV01000015">
    <property type="protein sequence ID" value="PIU42208.1"/>
    <property type="molecule type" value="Genomic_DNA"/>
</dbReference>
<proteinExistence type="predicted"/>
<dbReference type="PANTHER" id="PTHR32309:SF13">
    <property type="entry name" value="FERRIC ENTEROBACTIN TRANSPORT PROTEIN FEPE"/>
    <property type="match status" value="1"/>
</dbReference>
<reference evidence="10 11" key="1">
    <citation type="submission" date="2017-09" db="EMBL/GenBank/DDBJ databases">
        <title>Depth-based differentiation of microbial function through sediment-hosted aquifers and enrichment of novel symbionts in the deep terrestrial subsurface.</title>
        <authorList>
            <person name="Probst A.J."/>
            <person name="Ladd B."/>
            <person name="Jarett J.K."/>
            <person name="Geller-Mcgrath D.E."/>
            <person name="Sieber C.M."/>
            <person name="Emerson J.B."/>
            <person name="Anantharaman K."/>
            <person name="Thomas B.C."/>
            <person name="Malmstrom R."/>
            <person name="Stieglmeier M."/>
            <person name="Klingl A."/>
            <person name="Woyke T."/>
            <person name="Ryan C.M."/>
            <person name="Banfield J.F."/>
        </authorList>
    </citation>
    <scope>NUCLEOTIDE SEQUENCE [LARGE SCALE GENOMIC DNA]</scope>
    <source>
        <strain evidence="10">CG07_land_8_20_14_0_80_42_15</strain>
    </source>
</reference>
<evidence type="ECO:0000256" key="3">
    <source>
        <dbReference type="ARBA" id="ARBA00022692"/>
    </source>
</evidence>
<keyword evidence="5 7" id="KW-0472">Membrane</keyword>
<dbReference type="Pfam" id="PF02706">
    <property type="entry name" value="Wzz"/>
    <property type="match status" value="1"/>
</dbReference>
<feature type="transmembrane region" description="Helical" evidence="7">
    <location>
        <begin position="21"/>
        <end position="39"/>
    </location>
</feature>
<accession>A0A2J0KUP3</accession>
<dbReference type="AlphaFoldDB" id="A0A2J0KUP3"/>
<feature type="transmembrane region" description="Helical" evidence="7">
    <location>
        <begin position="398"/>
        <end position="416"/>
    </location>
</feature>
<evidence type="ECO:0000259" key="9">
    <source>
        <dbReference type="Pfam" id="PF13807"/>
    </source>
</evidence>
<evidence type="ECO:0000259" key="8">
    <source>
        <dbReference type="Pfam" id="PF02706"/>
    </source>
</evidence>
<comment type="caution">
    <text evidence="10">The sequence shown here is derived from an EMBL/GenBank/DDBJ whole genome shotgun (WGS) entry which is preliminary data.</text>
</comment>
<dbReference type="PANTHER" id="PTHR32309">
    <property type="entry name" value="TYROSINE-PROTEIN KINASE"/>
    <property type="match status" value="1"/>
</dbReference>
<evidence type="ECO:0000256" key="5">
    <source>
        <dbReference type="ARBA" id="ARBA00023136"/>
    </source>
</evidence>
<keyword evidence="4 7" id="KW-1133">Transmembrane helix</keyword>
<evidence type="ECO:0000313" key="11">
    <source>
        <dbReference type="Proteomes" id="UP000230052"/>
    </source>
</evidence>
<comment type="subcellular location">
    <subcellularLocation>
        <location evidence="1">Cell membrane</location>
        <topology evidence="1">Multi-pass membrane protein</topology>
    </subcellularLocation>
</comment>
<sequence length="453" mass="51005">MAQREKEITLRDYIDVIIKRKGIIFISVLVVTISGFVFSPPKTLVYKATSYIAVEGSSYSANLVEFLKRFIKSNTLSEEVIRSMEFEKAETLKVGGELADQSVFNITIGELVACVSVESDESSTDLGISVLADNPKKAMYLSNSIAKVVVDQSFKGITGGTQASLDYVERQLRTLEQKINEGKQAIARYAPLPEAKGSAFPEEEREMEKLQQDYINAKLERQMAEAQLKVLEEKLGSSKKDDLMFPIMSKSGNLLTLKDKLAELERGKATLLTQFTEEHPNVIELQTKIDDAKDAINKETRKPLEELKTQILEARNKEETIKSVLELRFPDVPSEKEGVSSEVTGLRRELKLQEKTYERLLEEKEKLRVDILLDATRVRLFRQATEPKKPEKPKGPPAAFITITLGLILGLTGAFMQENMDTSLKTIEEVEYYVNYPIIGVIPMIKTGKKIKK</sequence>
<protein>
    <recommendedName>
        <fullName evidence="12">Polysaccharide chain length determinant N-terminal domain-containing protein</fullName>
    </recommendedName>
</protein>
<feature type="domain" description="Tyrosine-protein kinase G-rich" evidence="9">
    <location>
        <begin position="345"/>
        <end position="418"/>
    </location>
</feature>
<dbReference type="GO" id="GO:0005886">
    <property type="term" value="C:plasma membrane"/>
    <property type="evidence" value="ECO:0007669"/>
    <property type="project" value="UniProtKB-SubCell"/>
</dbReference>